<gene>
    <name evidence="3" type="ORF">SAMN05444278_10153</name>
</gene>
<dbReference type="PANTHER" id="PTHR30160">
    <property type="entry name" value="TETRAACYLDISACCHARIDE 4'-KINASE-RELATED"/>
    <property type="match status" value="1"/>
</dbReference>
<protein>
    <submittedName>
        <fullName evidence="3">ADP-heptose:LPS heptosyltransferase</fullName>
    </submittedName>
</protein>
<dbReference type="Pfam" id="PF01075">
    <property type="entry name" value="Glyco_transf_9"/>
    <property type="match status" value="1"/>
</dbReference>
<dbReference type="SUPFAM" id="SSF53756">
    <property type="entry name" value="UDP-Glycosyltransferase/glycogen phosphorylase"/>
    <property type="match status" value="1"/>
</dbReference>
<organism evidence="3 4">
    <name type="scientific">Psychroflexus salarius</name>
    <dbReference type="NCBI Taxonomy" id="1155689"/>
    <lineage>
        <taxon>Bacteria</taxon>
        <taxon>Pseudomonadati</taxon>
        <taxon>Bacteroidota</taxon>
        <taxon>Flavobacteriia</taxon>
        <taxon>Flavobacteriales</taxon>
        <taxon>Flavobacteriaceae</taxon>
        <taxon>Psychroflexus</taxon>
    </lineage>
</organism>
<dbReference type="STRING" id="1155689.SAMN05444278_10153"/>
<proteinExistence type="predicted"/>
<sequence>MSFKKSINVFRKKATRSITKKLLDQKGLKLTDKSKIKRILITRPNHRLGNQLLITPLVKEVHDCFPNATIDLFLKGNLGPVIYKNYTYVDRIICLPKQHFKKLHQYLYSWLKLKKYYYDLVINAEASSSSGRLSTKVARSQHKFFGFERELNLFKTSDAVHISKYPVYSLRYFLNQNIIEKPLPDLEIKLSKEELNLGKELLSKFVDLSKPTLCLYTFATGKKCFSKKWWTNFYDALQKSFPNFNIIEVLPVENVSSLDFKIPAFYSQNIRELAAFISQTSVFITGDCGIMHLASASNTPTIGLFNITDKAMYEPYNKSCLGIDTNVKSEFEVAQLLKNNINNLKLAEN</sequence>
<dbReference type="GO" id="GO:0009244">
    <property type="term" value="P:lipopolysaccharide core region biosynthetic process"/>
    <property type="evidence" value="ECO:0007669"/>
    <property type="project" value="TreeGrafter"/>
</dbReference>
<dbReference type="GO" id="GO:0008713">
    <property type="term" value="F:ADP-heptose-lipopolysaccharide heptosyltransferase activity"/>
    <property type="evidence" value="ECO:0007669"/>
    <property type="project" value="TreeGrafter"/>
</dbReference>
<dbReference type="AlphaFoldDB" id="A0A1M4SAG1"/>
<dbReference type="CDD" id="cd03789">
    <property type="entry name" value="GT9_LPS_heptosyltransferase"/>
    <property type="match status" value="1"/>
</dbReference>
<evidence type="ECO:0000256" key="1">
    <source>
        <dbReference type="ARBA" id="ARBA00022676"/>
    </source>
</evidence>
<keyword evidence="4" id="KW-1185">Reference proteome</keyword>
<dbReference type="InterPro" id="IPR002201">
    <property type="entry name" value="Glyco_trans_9"/>
</dbReference>
<reference evidence="3 4" key="1">
    <citation type="submission" date="2016-11" db="EMBL/GenBank/DDBJ databases">
        <authorList>
            <person name="Jaros S."/>
            <person name="Januszkiewicz K."/>
            <person name="Wedrychowicz H."/>
        </authorList>
    </citation>
    <scope>NUCLEOTIDE SEQUENCE [LARGE SCALE GENOMIC DNA]</scope>
    <source>
        <strain evidence="3 4">DSM 25661</strain>
    </source>
</reference>
<name>A0A1M4SAG1_9FLAO</name>
<dbReference type="InterPro" id="IPR051199">
    <property type="entry name" value="LPS_LOS_Heptosyltrfase"/>
</dbReference>
<keyword evidence="1" id="KW-0328">Glycosyltransferase</keyword>
<dbReference type="RefSeq" id="WP_073190360.1">
    <property type="nucleotide sequence ID" value="NZ_FQTW01000001.1"/>
</dbReference>
<dbReference type="PANTHER" id="PTHR30160:SF7">
    <property type="entry name" value="ADP-HEPTOSE--LPS HEPTOSYLTRANSFERASE 2"/>
    <property type="match status" value="1"/>
</dbReference>
<dbReference type="OrthoDB" id="9797795at2"/>
<dbReference type="Proteomes" id="UP000184462">
    <property type="component" value="Unassembled WGS sequence"/>
</dbReference>
<dbReference type="EMBL" id="FQTW01000001">
    <property type="protein sequence ID" value="SHE29214.1"/>
    <property type="molecule type" value="Genomic_DNA"/>
</dbReference>
<dbReference type="GO" id="GO:0005829">
    <property type="term" value="C:cytosol"/>
    <property type="evidence" value="ECO:0007669"/>
    <property type="project" value="TreeGrafter"/>
</dbReference>
<dbReference type="Gene3D" id="3.40.50.2000">
    <property type="entry name" value="Glycogen Phosphorylase B"/>
    <property type="match status" value="2"/>
</dbReference>
<evidence type="ECO:0000256" key="2">
    <source>
        <dbReference type="ARBA" id="ARBA00022679"/>
    </source>
</evidence>
<accession>A0A1M4SAG1</accession>
<evidence type="ECO:0000313" key="4">
    <source>
        <dbReference type="Proteomes" id="UP000184462"/>
    </source>
</evidence>
<keyword evidence="2 3" id="KW-0808">Transferase</keyword>
<evidence type="ECO:0000313" key="3">
    <source>
        <dbReference type="EMBL" id="SHE29214.1"/>
    </source>
</evidence>